<dbReference type="EMBL" id="JBHRWI010000022">
    <property type="protein sequence ID" value="MFC3512299.1"/>
    <property type="molecule type" value="Genomic_DNA"/>
</dbReference>
<name>A0ABV7QJ07_9PSEU</name>
<dbReference type="RefSeq" id="WP_377870848.1">
    <property type="nucleotide sequence ID" value="NZ_JBHMAY010000025.1"/>
</dbReference>
<dbReference type="PROSITE" id="PS50949">
    <property type="entry name" value="HTH_GNTR"/>
    <property type="match status" value="1"/>
</dbReference>
<evidence type="ECO:0000256" key="2">
    <source>
        <dbReference type="ARBA" id="ARBA00023125"/>
    </source>
</evidence>
<reference evidence="6" key="1">
    <citation type="journal article" date="2019" name="Int. J. Syst. Evol. Microbiol.">
        <title>The Global Catalogue of Microorganisms (GCM) 10K type strain sequencing project: providing services to taxonomists for standard genome sequencing and annotation.</title>
        <authorList>
            <consortium name="The Broad Institute Genomics Platform"/>
            <consortium name="The Broad Institute Genome Sequencing Center for Infectious Disease"/>
            <person name="Wu L."/>
            <person name="Ma J."/>
        </authorList>
    </citation>
    <scope>NUCLEOTIDE SEQUENCE [LARGE SCALE GENOMIC DNA]</scope>
    <source>
        <strain evidence="6">CGMCC 4.7682</strain>
    </source>
</reference>
<keyword evidence="6" id="KW-1185">Reference proteome</keyword>
<dbReference type="SUPFAM" id="SSF48008">
    <property type="entry name" value="GntR ligand-binding domain-like"/>
    <property type="match status" value="1"/>
</dbReference>
<keyword evidence="3" id="KW-0804">Transcription</keyword>
<dbReference type="InterPro" id="IPR036388">
    <property type="entry name" value="WH-like_DNA-bd_sf"/>
</dbReference>
<comment type="caution">
    <text evidence="5">The sequence shown here is derived from an EMBL/GenBank/DDBJ whole genome shotgun (WGS) entry which is preliminary data.</text>
</comment>
<dbReference type="SMART" id="SM00345">
    <property type="entry name" value="HTH_GNTR"/>
    <property type="match status" value="1"/>
</dbReference>
<proteinExistence type="predicted"/>
<evidence type="ECO:0000313" key="6">
    <source>
        <dbReference type="Proteomes" id="UP001595764"/>
    </source>
</evidence>
<dbReference type="PANTHER" id="PTHR43537:SF24">
    <property type="entry name" value="GLUCONATE OPERON TRANSCRIPTIONAL REPRESSOR"/>
    <property type="match status" value="1"/>
</dbReference>
<evidence type="ECO:0000259" key="4">
    <source>
        <dbReference type="PROSITE" id="PS50949"/>
    </source>
</evidence>
<evidence type="ECO:0000256" key="1">
    <source>
        <dbReference type="ARBA" id="ARBA00023015"/>
    </source>
</evidence>
<evidence type="ECO:0000313" key="5">
    <source>
        <dbReference type="EMBL" id="MFC3512299.1"/>
    </source>
</evidence>
<dbReference type="Pfam" id="PF00392">
    <property type="entry name" value="GntR"/>
    <property type="match status" value="1"/>
</dbReference>
<dbReference type="Gene3D" id="1.10.10.10">
    <property type="entry name" value="Winged helix-like DNA-binding domain superfamily/Winged helix DNA-binding domain"/>
    <property type="match status" value="1"/>
</dbReference>
<feature type="domain" description="HTH gntR-type" evidence="4">
    <location>
        <begin position="4"/>
        <end position="72"/>
    </location>
</feature>
<dbReference type="SUPFAM" id="SSF46785">
    <property type="entry name" value="Winged helix' DNA-binding domain"/>
    <property type="match status" value="1"/>
</dbReference>
<dbReference type="InterPro" id="IPR011711">
    <property type="entry name" value="GntR_C"/>
</dbReference>
<sequence length="220" mass="24608">MAFSTQRARVADELFRGIRHGRYPGGSKLPSERRLALEFEVSRPVVREALGMLSSLGLVEIQVGRGAFVTEKDVAAQSQEVQRSLTDIDLVREVLEVGALQLARRRGVSAEGEATVREALDRLEKTVEAGQELSESDHALHRAFMQATGSESLIRLWDEHTAEIDQIVQIDPKGHVMDRDDLERHRLLARGMLGGDVDAAVEVCQFLHEAYRDFLRRLLG</sequence>
<keyword evidence="2" id="KW-0238">DNA-binding</keyword>
<protein>
    <submittedName>
        <fullName evidence="5">FadR/GntR family transcriptional regulator</fullName>
    </submittedName>
</protein>
<keyword evidence="1" id="KW-0805">Transcription regulation</keyword>
<gene>
    <name evidence="5" type="ORF">ACFORO_19155</name>
</gene>
<organism evidence="5 6">
    <name type="scientific">Amycolatopsis halotolerans</name>
    <dbReference type="NCBI Taxonomy" id="330083"/>
    <lineage>
        <taxon>Bacteria</taxon>
        <taxon>Bacillati</taxon>
        <taxon>Actinomycetota</taxon>
        <taxon>Actinomycetes</taxon>
        <taxon>Pseudonocardiales</taxon>
        <taxon>Pseudonocardiaceae</taxon>
        <taxon>Amycolatopsis</taxon>
    </lineage>
</organism>
<dbReference type="InterPro" id="IPR008920">
    <property type="entry name" value="TF_FadR/GntR_C"/>
</dbReference>
<dbReference type="PRINTS" id="PR00035">
    <property type="entry name" value="HTHGNTR"/>
</dbReference>
<dbReference type="Proteomes" id="UP001595764">
    <property type="component" value="Unassembled WGS sequence"/>
</dbReference>
<dbReference type="PANTHER" id="PTHR43537">
    <property type="entry name" value="TRANSCRIPTIONAL REGULATOR, GNTR FAMILY"/>
    <property type="match status" value="1"/>
</dbReference>
<dbReference type="InterPro" id="IPR000524">
    <property type="entry name" value="Tscrpt_reg_HTH_GntR"/>
</dbReference>
<dbReference type="Gene3D" id="1.20.120.530">
    <property type="entry name" value="GntR ligand-binding domain-like"/>
    <property type="match status" value="1"/>
</dbReference>
<evidence type="ECO:0000256" key="3">
    <source>
        <dbReference type="ARBA" id="ARBA00023163"/>
    </source>
</evidence>
<dbReference type="InterPro" id="IPR036390">
    <property type="entry name" value="WH_DNA-bd_sf"/>
</dbReference>
<dbReference type="Pfam" id="PF07729">
    <property type="entry name" value="FCD"/>
    <property type="match status" value="1"/>
</dbReference>
<accession>A0ABV7QJ07</accession>
<dbReference type="SMART" id="SM00895">
    <property type="entry name" value="FCD"/>
    <property type="match status" value="1"/>
</dbReference>
<dbReference type="CDD" id="cd07377">
    <property type="entry name" value="WHTH_GntR"/>
    <property type="match status" value="1"/>
</dbReference>